<dbReference type="PRINTS" id="PR00455">
    <property type="entry name" value="HTHTETR"/>
</dbReference>
<dbReference type="Gene3D" id="1.10.357.10">
    <property type="entry name" value="Tetracycline Repressor, domain 2"/>
    <property type="match status" value="1"/>
</dbReference>
<name>A0ABS5L4U6_9ACTN</name>
<evidence type="ECO:0000256" key="5">
    <source>
        <dbReference type="SAM" id="MobiDB-lite"/>
    </source>
</evidence>
<dbReference type="InterPro" id="IPR001647">
    <property type="entry name" value="HTH_TetR"/>
</dbReference>
<dbReference type="PROSITE" id="PS50977">
    <property type="entry name" value="HTH_TETR_2"/>
    <property type="match status" value="1"/>
</dbReference>
<protein>
    <submittedName>
        <fullName evidence="7">TetR family transcriptional regulator</fullName>
    </submittedName>
</protein>
<evidence type="ECO:0000256" key="4">
    <source>
        <dbReference type="PROSITE-ProRule" id="PRU00335"/>
    </source>
</evidence>
<dbReference type="InterPro" id="IPR009057">
    <property type="entry name" value="Homeodomain-like_sf"/>
</dbReference>
<dbReference type="PANTHER" id="PTHR30055:SF234">
    <property type="entry name" value="HTH-TYPE TRANSCRIPTIONAL REGULATOR BETI"/>
    <property type="match status" value="1"/>
</dbReference>
<sequence>MPPTDPPPAAPTAPAPVGLRERKKAQTRAAIQHQAMRLFRESGYSATTMEQIAAAADVSPSTLYRYFPTKEDLILQDDYDPLLAAAFRAQPRNLPTLEAFRAAVFQAMAQIPHEDQEEALERAYLGYTIPEVRARAMDHMLVTANTLATLFAERLNRAPDELEVKVLAGTVIGALLAAQELWIADRSRNLFLLLDRALQCLINGPGDLAPADPQEA</sequence>
<feature type="compositionally biased region" description="Pro residues" evidence="5">
    <location>
        <begin position="1"/>
        <end position="14"/>
    </location>
</feature>
<evidence type="ECO:0000256" key="3">
    <source>
        <dbReference type="ARBA" id="ARBA00023163"/>
    </source>
</evidence>
<accession>A0ABS5L4U6</accession>
<evidence type="ECO:0000256" key="2">
    <source>
        <dbReference type="ARBA" id="ARBA00023125"/>
    </source>
</evidence>
<keyword evidence="1" id="KW-0805">Transcription regulation</keyword>
<dbReference type="Gene3D" id="1.10.10.60">
    <property type="entry name" value="Homeodomain-like"/>
    <property type="match status" value="1"/>
</dbReference>
<dbReference type="PANTHER" id="PTHR30055">
    <property type="entry name" value="HTH-TYPE TRANSCRIPTIONAL REGULATOR RUTR"/>
    <property type="match status" value="1"/>
</dbReference>
<evidence type="ECO:0000313" key="7">
    <source>
        <dbReference type="EMBL" id="MBS2553247.1"/>
    </source>
</evidence>
<dbReference type="Proteomes" id="UP000730482">
    <property type="component" value="Unassembled WGS sequence"/>
</dbReference>
<dbReference type="Pfam" id="PF17754">
    <property type="entry name" value="TetR_C_14"/>
    <property type="match status" value="1"/>
</dbReference>
<feature type="region of interest" description="Disordered" evidence="5">
    <location>
        <begin position="1"/>
        <end position="26"/>
    </location>
</feature>
<dbReference type="InterPro" id="IPR050109">
    <property type="entry name" value="HTH-type_TetR-like_transc_reg"/>
</dbReference>
<evidence type="ECO:0000256" key="1">
    <source>
        <dbReference type="ARBA" id="ARBA00023015"/>
    </source>
</evidence>
<keyword evidence="3" id="KW-0804">Transcription</keyword>
<evidence type="ECO:0000259" key="6">
    <source>
        <dbReference type="PROSITE" id="PS50977"/>
    </source>
</evidence>
<feature type="domain" description="HTH tetR-type" evidence="6">
    <location>
        <begin position="25"/>
        <end position="85"/>
    </location>
</feature>
<dbReference type="InterPro" id="IPR041347">
    <property type="entry name" value="MftR_C"/>
</dbReference>
<dbReference type="Pfam" id="PF00440">
    <property type="entry name" value="TetR_N"/>
    <property type="match status" value="1"/>
</dbReference>
<comment type="caution">
    <text evidence="7">The sequence shown here is derived from an EMBL/GenBank/DDBJ whole genome shotgun (WGS) entry which is preliminary data.</text>
</comment>
<proteinExistence type="predicted"/>
<gene>
    <name evidence="7" type="ORF">KGQ19_40980</name>
</gene>
<reference evidence="7 8" key="1">
    <citation type="submission" date="2020-02" db="EMBL/GenBank/DDBJ databases">
        <title>Acidophilic actinobacteria isolated from forest soil.</title>
        <authorList>
            <person name="Golinska P."/>
        </authorList>
    </citation>
    <scope>NUCLEOTIDE SEQUENCE [LARGE SCALE GENOMIC DNA]</scope>
    <source>
        <strain evidence="7 8">NL8</strain>
    </source>
</reference>
<dbReference type="EMBL" id="JAAFYZ010000241">
    <property type="protein sequence ID" value="MBS2553247.1"/>
    <property type="molecule type" value="Genomic_DNA"/>
</dbReference>
<keyword evidence="8" id="KW-1185">Reference proteome</keyword>
<evidence type="ECO:0000313" key="8">
    <source>
        <dbReference type="Proteomes" id="UP000730482"/>
    </source>
</evidence>
<organism evidence="7 8">
    <name type="scientific">Catenulispora pinistramenti</name>
    <dbReference type="NCBI Taxonomy" id="2705254"/>
    <lineage>
        <taxon>Bacteria</taxon>
        <taxon>Bacillati</taxon>
        <taxon>Actinomycetota</taxon>
        <taxon>Actinomycetes</taxon>
        <taxon>Catenulisporales</taxon>
        <taxon>Catenulisporaceae</taxon>
        <taxon>Catenulispora</taxon>
    </lineage>
</organism>
<feature type="DNA-binding region" description="H-T-H motif" evidence="4">
    <location>
        <begin position="48"/>
        <end position="67"/>
    </location>
</feature>
<dbReference type="SUPFAM" id="SSF46689">
    <property type="entry name" value="Homeodomain-like"/>
    <property type="match status" value="1"/>
</dbReference>
<keyword evidence="2 4" id="KW-0238">DNA-binding</keyword>